<reference evidence="2" key="1">
    <citation type="submission" date="2021-06" db="EMBL/GenBank/DDBJ databases">
        <authorList>
            <person name="Kallberg Y."/>
            <person name="Tangrot J."/>
            <person name="Rosling A."/>
        </authorList>
    </citation>
    <scope>NUCLEOTIDE SEQUENCE</scope>
    <source>
        <strain evidence="2">AZ414A</strain>
    </source>
</reference>
<evidence type="ECO:0000256" key="1">
    <source>
        <dbReference type="SAM" id="MobiDB-lite"/>
    </source>
</evidence>
<feature type="compositionally biased region" description="Basic and acidic residues" evidence="1">
    <location>
        <begin position="10"/>
        <end position="19"/>
    </location>
</feature>
<feature type="region of interest" description="Disordered" evidence="1">
    <location>
        <begin position="1"/>
        <end position="26"/>
    </location>
</feature>
<dbReference type="EMBL" id="CAJVPK010000062">
    <property type="protein sequence ID" value="CAG8440671.1"/>
    <property type="molecule type" value="Genomic_DNA"/>
</dbReference>
<dbReference type="OrthoDB" id="2432793at2759"/>
<keyword evidence="3" id="KW-1185">Reference proteome</keyword>
<comment type="caution">
    <text evidence="2">The sequence shown here is derived from an EMBL/GenBank/DDBJ whole genome shotgun (WGS) entry which is preliminary data.</text>
</comment>
<gene>
    <name evidence="2" type="ORF">DEBURN_LOCUS1409</name>
</gene>
<dbReference type="Proteomes" id="UP000789706">
    <property type="component" value="Unassembled WGS sequence"/>
</dbReference>
<organism evidence="2 3">
    <name type="scientific">Diversispora eburnea</name>
    <dbReference type="NCBI Taxonomy" id="1213867"/>
    <lineage>
        <taxon>Eukaryota</taxon>
        <taxon>Fungi</taxon>
        <taxon>Fungi incertae sedis</taxon>
        <taxon>Mucoromycota</taxon>
        <taxon>Glomeromycotina</taxon>
        <taxon>Glomeromycetes</taxon>
        <taxon>Diversisporales</taxon>
        <taxon>Diversisporaceae</taxon>
        <taxon>Diversispora</taxon>
    </lineage>
</organism>
<evidence type="ECO:0000313" key="2">
    <source>
        <dbReference type="EMBL" id="CAG8440671.1"/>
    </source>
</evidence>
<proteinExistence type="predicted"/>
<dbReference type="AlphaFoldDB" id="A0A9N8V3J9"/>
<evidence type="ECO:0000313" key="3">
    <source>
        <dbReference type="Proteomes" id="UP000789706"/>
    </source>
</evidence>
<accession>A0A9N8V3J9</accession>
<name>A0A9N8V3J9_9GLOM</name>
<protein>
    <submittedName>
        <fullName evidence="2">10226_t:CDS:1</fullName>
    </submittedName>
</protein>
<sequence>MVEVQDIESGIDKENHNVGDESVEDQNIENQVLEEVDERKVKCETKYESNSKVNYTVAWKEECAEWSINSTKSAINSFLKV</sequence>